<gene>
    <name evidence="1" type="ORF">FTV88_1223</name>
</gene>
<sequence length="51" mass="5558">MVLQTVNKHRNTASVASAVAAQLSRENLLVQAVKKCPVTSKSMPAWYVETT</sequence>
<dbReference type="Proteomes" id="UP000366051">
    <property type="component" value="Chromosome"/>
</dbReference>
<protein>
    <submittedName>
        <fullName evidence="1">Uncharacterized protein</fullName>
    </submittedName>
</protein>
<dbReference type="EMBL" id="CP045875">
    <property type="protein sequence ID" value="QGG47370.1"/>
    <property type="molecule type" value="Genomic_DNA"/>
</dbReference>
<reference evidence="2" key="1">
    <citation type="submission" date="2019-11" db="EMBL/GenBank/DDBJ databases">
        <title>Genome sequence of Heliorestis convoluta strain HH, an alkaliphilic and minimalistic phototrophic bacterium from a soda lake in Egypt.</title>
        <authorList>
            <person name="Dewey E.D."/>
            <person name="Stokes L.M."/>
            <person name="Burchell B.M."/>
            <person name="Shaffer K.N."/>
            <person name="Huntington A.M."/>
            <person name="Baker J.M."/>
            <person name="Nadendla S."/>
            <person name="Giglio M.G."/>
            <person name="Touchman J.W."/>
            <person name="Blankenship R.E."/>
            <person name="Madigan M.T."/>
            <person name="Sattley W.M."/>
        </authorList>
    </citation>
    <scope>NUCLEOTIDE SEQUENCE [LARGE SCALE GENOMIC DNA]</scope>
    <source>
        <strain evidence="2">HH</strain>
    </source>
</reference>
<evidence type="ECO:0000313" key="1">
    <source>
        <dbReference type="EMBL" id="QGG47370.1"/>
    </source>
</evidence>
<organism evidence="1 2">
    <name type="scientific">Heliorestis convoluta</name>
    <dbReference type="NCBI Taxonomy" id="356322"/>
    <lineage>
        <taxon>Bacteria</taxon>
        <taxon>Bacillati</taxon>
        <taxon>Bacillota</taxon>
        <taxon>Clostridia</taxon>
        <taxon>Eubacteriales</taxon>
        <taxon>Heliobacteriaceae</taxon>
        <taxon>Heliorestis</taxon>
    </lineage>
</organism>
<dbReference type="KEGG" id="hcv:FTV88_1223"/>
<evidence type="ECO:0000313" key="2">
    <source>
        <dbReference type="Proteomes" id="UP000366051"/>
    </source>
</evidence>
<proteinExistence type="predicted"/>
<keyword evidence="2" id="KW-1185">Reference proteome</keyword>
<dbReference type="AlphaFoldDB" id="A0A5Q2N546"/>
<name>A0A5Q2N546_9FIRM</name>
<accession>A0A5Q2N546</accession>